<dbReference type="InterPro" id="IPR003677">
    <property type="entry name" value="ANIS5_cation-bd"/>
</dbReference>
<dbReference type="Gene3D" id="1.10.10.400">
    <property type="entry name" value="Polyribonucleotide nucleotidyltransferase, RNA-binding domain"/>
    <property type="match status" value="1"/>
</dbReference>
<dbReference type="Pfam" id="PF02520">
    <property type="entry name" value="ANIS5_cation-bd"/>
    <property type="match status" value="1"/>
</dbReference>
<dbReference type="SUPFAM" id="SSF58113">
    <property type="entry name" value="Apolipoprotein A-I"/>
    <property type="match status" value="1"/>
</dbReference>
<dbReference type="AlphaFoldDB" id="A0A0K0FXT3"/>
<dbReference type="PANTHER" id="PTHR21593:SF36">
    <property type="entry name" value="DUF148 DOMAIN-CONTAINING PROTEIN-RELATED"/>
    <property type="match status" value="1"/>
</dbReference>
<keyword evidence="4" id="KW-1185">Reference proteome</keyword>
<evidence type="ECO:0000313" key="4">
    <source>
        <dbReference type="Proteomes" id="UP000035680"/>
    </source>
</evidence>
<dbReference type="InterPro" id="IPR052823">
    <property type="entry name" value="SXP/RAL-2_related"/>
</dbReference>
<proteinExistence type="predicted"/>
<organism evidence="4 5">
    <name type="scientific">Strongyloides venezuelensis</name>
    <name type="common">Threadworm</name>
    <dbReference type="NCBI Taxonomy" id="75913"/>
    <lineage>
        <taxon>Eukaryota</taxon>
        <taxon>Metazoa</taxon>
        <taxon>Ecdysozoa</taxon>
        <taxon>Nematoda</taxon>
        <taxon>Chromadorea</taxon>
        <taxon>Rhabditida</taxon>
        <taxon>Tylenchina</taxon>
        <taxon>Panagrolaimomorpha</taxon>
        <taxon>Strongyloidoidea</taxon>
        <taxon>Strongyloididae</taxon>
        <taxon>Strongyloides</taxon>
    </lineage>
</organism>
<evidence type="ECO:0000259" key="3">
    <source>
        <dbReference type="Pfam" id="PF02520"/>
    </source>
</evidence>
<keyword evidence="2" id="KW-0732">Signal</keyword>
<evidence type="ECO:0000256" key="2">
    <source>
        <dbReference type="SAM" id="SignalP"/>
    </source>
</evidence>
<dbReference type="WBParaSite" id="SVE_1725900.1">
    <property type="protein sequence ID" value="SVE_1725900.1"/>
    <property type="gene ID" value="SVE_1725900"/>
</dbReference>
<name>A0A0K0FXT3_STRVS</name>
<evidence type="ECO:0000313" key="5">
    <source>
        <dbReference type="WBParaSite" id="SVE_1725900.1"/>
    </source>
</evidence>
<sequence>MKFLILVITFIALSSAMVLRGMNVGEPGFMEKMSQEGKEKLKELMEDDSKTKAETDNAINNIIANESEEVKKEFEEVKAKKEQFKNELKTKFQDTISKLSPEAQNVVSQIESIHNDTNITLKQEIEQIKEVIAKETDEAIKAKLKELKKNIFKHNIIEKD</sequence>
<feature type="signal peptide" evidence="2">
    <location>
        <begin position="1"/>
        <end position="16"/>
    </location>
</feature>
<protein>
    <submittedName>
        <fullName evidence="5">DUF148 domain-containing protein</fullName>
    </submittedName>
</protein>
<feature type="coiled-coil region" evidence="1">
    <location>
        <begin position="60"/>
        <end position="87"/>
    </location>
</feature>
<reference evidence="4" key="1">
    <citation type="submission" date="2014-07" db="EMBL/GenBank/DDBJ databases">
        <authorList>
            <person name="Martin A.A"/>
            <person name="De Silva N."/>
        </authorList>
    </citation>
    <scope>NUCLEOTIDE SEQUENCE</scope>
</reference>
<evidence type="ECO:0000256" key="1">
    <source>
        <dbReference type="SAM" id="Coils"/>
    </source>
</evidence>
<dbReference type="PANTHER" id="PTHR21593">
    <property type="entry name" value="PRION-LIKE- Q/N-RICH -DOMAIN-BEARING PROTEIN PROTEIN"/>
    <property type="match status" value="1"/>
</dbReference>
<dbReference type="Proteomes" id="UP000035680">
    <property type="component" value="Unassembled WGS sequence"/>
</dbReference>
<keyword evidence="1" id="KW-0175">Coiled coil</keyword>
<feature type="domain" description="SXP/RAL-2 family protein Ani s 5-like cation-binding" evidence="3">
    <location>
        <begin position="36"/>
        <end position="138"/>
    </location>
</feature>
<accession>A0A0K0FXT3</accession>
<feature type="chain" id="PRO_5005330542" evidence="2">
    <location>
        <begin position="17"/>
        <end position="160"/>
    </location>
</feature>
<reference evidence="5" key="2">
    <citation type="submission" date="2015-08" db="UniProtKB">
        <authorList>
            <consortium name="WormBaseParasite"/>
        </authorList>
    </citation>
    <scope>IDENTIFICATION</scope>
</reference>